<evidence type="ECO:0000313" key="1">
    <source>
        <dbReference type="EMBL" id="JAT16882.1"/>
    </source>
</evidence>
<dbReference type="EMBL" id="GEBQ01023095">
    <property type="protein sequence ID" value="JAT16882.1"/>
    <property type="molecule type" value="Transcribed_RNA"/>
</dbReference>
<proteinExistence type="predicted"/>
<feature type="non-terminal residue" evidence="1">
    <location>
        <position position="1"/>
    </location>
</feature>
<sequence>KETEEVCNHCSDKLWCAIQTKRNEFGFQNENPLADIATFTSSKTLSVGNPVGQNDLLDNEANNCVNKTHEPTLSDVTFVNDAMSSDHYGSTCDNELDSVLTDVLNDGSLLVCTQIMNSLFDQLSSSIATKDTSEENIVTEDSTGPVTDYGSANDLSKEDYFSDAEEITSCDKISCKNVVASQKSLQTHEDEEEECVGHQSYAYYA</sequence>
<organism evidence="1">
    <name type="scientific">Graphocephala atropunctata</name>
    <dbReference type="NCBI Taxonomy" id="36148"/>
    <lineage>
        <taxon>Eukaryota</taxon>
        <taxon>Metazoa</taxon>
        <taxon>Ecdysozoa</taxon>
        <taxon>Arthropoda</taxon>
        <taxon>Hexapoda</taxon>
        <taxon>Insecta</taxon>
        <taxon>Pterygota</taxon>
        <taxon>Neoptera</taxon>
        <taxon>Paraneoptera</taxon>
        <taxon>Hemiptera</taxon>
        <taxon>Auchenorrhyncha</taxon>
        <taxon>Membracoidea</taxon>
        <taxon>Cicadellidae</taxon>
        <taxon>Cicadellinae</taxon>
        <taxon>Cicadellini</taxon>
        <taxon>Graphocephala</taxon>
    </lineage>
</organism>
<name>A0A1B6KZK8_9HEMI</name>
<feature type="non-terminal residue" evidence="1">
    <location>
        <position position="205"/>
    </location>
</feature>
<dbReference type="AlphaFoldDB" id="A0A1B6KZK8"/>
<accession>A0A1B6KZK8</accession>
<protein>
    <submittedName>
        <fullName evidence="1">Uncharacterized protein</fullName>
    </submittedName>
</protein>
<reference evidence="1" key="1">
    <citation type="submission" date="2015-11" db="EMBL/GenBank/DDBJ databases">
        <title>De novo transcriptome assembly of four potential Pierce s Disease insect vectors from Arizona vineyards.</title>
        <authorList>
            <person name="Tassone E.E."/>
        </authorList>
    </citation>
    <scope>NUCLEOTIDE SEQUENCE</scope>
</reference>
<gene>
    <name evidence="1" type="ORF">g.4345</name>
</gene>